<dbReference type="HOGENOM" id="CLU_060032_0_0_1"/>
<protein>
    <submittedName>
        <fullName evidence="2">Uncharacterized protein</fullName>
    </submittedName>
</protein>
<proteinExistence type="predicted"/>
<evidence type="ECO:0000313" key="3">
    <source>
        <dbReference type="Proteomes" id="UP000004995"/>
    </source>
</evidence>
<dbReference type="eggNOG" id="KOG0995">
    <property type="taxonomic scope" value="Eukaryota"/>
</dbReference>
<reference evidence="3" key="1">
    <citation type="journal article" date="2012" name="Nat. Biotechnol.">
        <title>Reference genome sequence of the model plant Setaria.</title>
        <authorList>
            <person name="Bennetzen J.L."/>
            <person name="Schmutz J."/>
            <person name="Wang H."/>
            <person name="Percifield R."/>
            <person name="Hawkins J."/>
            <person name="Pontaroli A.C."/>
            <person name="Estep M."/>
            <person name="Feng L."/>
            <person name="Vaughn J.N."/>
            <person name="Grimwood J."/>
            <person name="Jenkins J."/>
            <person name="Barry K."/>
            <person name="Lindquist E."/>
            <person name="Hellsten U."/>
            <person name="Deshpande S."/>
            <person name="Wang X."/>
            <person name="Wu X."/>
            <person name="Mitros T."/>
            <person name="Triplett J."/>
            <person name="Yang X."/>
            <person name="Ye C.Y."/>
            <person name="Mauro-Herrera M."/>
            <person name="Wang L."/>
            <person name="Li P."/>
            <person name="Sharma M."/>
            <person name="Sharma R."/>
            <person name="Ronald P.C."/>
            <person name="Panaud O."/>
            <person name="Kellogg E.A."/>
            <person name="Brutnell T.P."/>
            <person name="Doust A.N."/>
            <person name="Tuskan G.A."/>
            <person name="Rokhsar D."/>
            <person name="Devos K.M."/>
        </authorList>
    </citation>
    <scope>NUCLEOTIDE SEQUENCE [LARGE SCALE GENOMIC DNA]</scope>
    <source>
        <strain evidence="3">cv. Yugu1</strain>
    </source>
</reference>
<name>K3XQQ5_SETIT</name>
<dbReference type="EMBL" id="AGNK02002950">
    <property type="status" value="NOT_ANNOTATED_CDS"/>
    <property type="molecule type" value="Genomic_DNA"/>
</dbReference>
<sequence length="392" mass="44253">MALTKSTSPSARILCSFSRRCSRFSDRADNLTCCSVTLYHNPGSSRHNGVDEEYLSTAWMNGEAAVATARALEKEAQELEAEAEKEAFSADVHKFEALIKIGKAKVNEREEELADLEKELEAKVLDARHTTAENEELLKKLDTQVMSVGDIERMHREMLWIENEIARSENKKSSLEDECWDLDSKLVTKLESLDGLVEQCNNALKGWNQYLINLKGSSPDEMLGTGYKTVLKPALKAHAEEKKRITVSNLAELVDLQKQVQESAKILEEEKSLFTNIALHFMLAALNLLDHEISKDDSRCKGDSRRVKDELEKEYGALRSIEKEADDVLKNSEKRLQDALRKEEEETQVAANVLLQLLDSIAEHKELMEATIAQRRNDLYAAADFGPVCIRL</sequence>
<dbReference type="InParanoid" id="K3XQQ5"/>
<dbReference type="InterPro" id="IPR055307">
    <property type="entry name" value="NDC80_plants"/>
</dbReference>
<dbReference type="STRING" id="4555.K3XQQ5"/>
<dbReference type="OMA" id="HREMLWI"/>
<organism evidence="2 3">
    <name type="scientific">Setaria italica</name>
    <name type="common">Foxtail millet</name>
    <name type="synonym">Panicum italicum</name>
    <dbReference type="NCBI Taxonomy" id="4555"/>
    <lineage>
        <taxon>Eukaryota</taxon>
        <taxon>Viridiplantae</taxon>
        <taxon>Streptophyta</taxon>
        <taxon>Embryophyta</taxon>
        <taxon>Tracheophyta</taxon>
        <taxon>Spermatophyta</taxon>
        <taxon>Magnoliopsida</taxon>
        <taxon>Liliopsida</taxon>
        <taxon>Poales</taxon>
        <taxon>Poaceae</taxon>
        <taxon>PACMAD clade</taxon>
        <taxon>Panicoideae</taxon>
        <taxon>Panicodae</taxon>
        <taxon>Paniceae</taxon>
        <taxon>Cenchrinae</taxon>
        <taxon>Setaria</taxon>
    </lineage>
</organism>
<feature type="coiled-coil region" evidence="1">
    <location>
        <begin position="322"/>
        <end position="349"/>
    </location>
</feature>
<evidence type="ECO:0000256" key="1">
    <source>
        <dbReference type="SAM" id="Coils"/>
    </source>
</evidence>
<dbReference type="Proteomes" id="UP000004995">
    <property type="component" value="Unassembled WGS sequence"/>
</dbReference>
<dbReference type="PANTHER" id="PTHR46681:SF1">
    <property type="entry name" value="KINETOCHORE PROTEIN NDC80 HOMOLOG"/>
    <property type="match status" value="1"/>
</dbReference>
<keyword evidence="1" id="KW-0175">Coiled coil</keyword>
<reference evidence="2" key="2">
    <citation type="submission" date="2018-08" db="UniProtKB">
        <authorList>
            <consortium name="EnsemblPlants"/>
        </authorList>
    </citation>
    <scope>IDENTIFICATION</scope>
    <source>
        <strain evidence="2">Yugu1</strain>
    </source>
</reference>
<dbReference type="EnsemblPlants" id="KQL04980">
    <property type="protein sequence ID" value="KQL04980"/>
    <property type="gene ID" value="SETIT_004242mg"/>
</dbReference>
<dbReference type="AlphaFoldDB" id="K3XQQ5"/>
<dbReference type="Gramene" id="KQL04980">
    <property type="protein sequence ID" value="KQL04980"/>
    <property type="gene ID" value="SETIT_004242mg"/>
</dbReference>
<dbReference type="PANTHER" id="PTHR46681">
    <property type="entry name" value="KINETOCHORE PROTEIN NDC80 HOMOLOG"/>
    <property type="match status" value="1"/>
</dbReference>
<accession>K3XQQ5</accession>
<feature type="coiled-coil region" evidence="1">
    <location>
        <begin position="62"/>
        <end position="178"/>
    </location>
</feature>
<keyword evidence="3" id="KW-1185">Reference proteome</keyword>
<evidence type="ECO:0000313" key="2">
    <source>
        <dbReference type="EnsemblPlants" id="KQL04980"/>
    </source>
</evidence>